<keyword evidence="4 14" id="KW-0812">Transmembrane</keyword>
<dbReference type="InterPro" id="IPR000608">
    <property type="entry name" value="UBC"/>
</dbReference>
<feature type="transmembrane region" description="Helical" evidence="14">
    <location>
        <begin position="296"/>
        <end position="315"/>
    </location>
</feature>
<evidence type="ECO:0000256" key="9">
    <source>
        <dbReference type="ARBA" id="ARBA00022989"/>
    </source>
</evidence>
<keyword evidence="8" id="KW-0067">ATP-binding</keyword>
<evidence type="ECO:0000256" key="2">
    <source>
        <dbReference type="ARBA" id="ARBA00012486"/>
    </source>
</evidence>
<keyword evidence="6" id="KW-0833">Ubl conjugation pathway</keyword>
<dbReference type="GO" id="GO:0005524">
    <property type="term" value="F:ATP binding"/>
    <property type="evidence" value="ECO:0007669"/>
    <property type="project" value="UniProtKB-KW"/>
</dbReference>
<dbReference type="CDD" id="cd23799">
    <property type="entry name" value="UBCc_UBE2J"/>
    <property type="match status" value="1"/>
</dbReference>
<sequence length="344" mass="38035">MSSSSAKRAPTTATQRLKQDYLRIKKDPVPYICAEPLPSNILEWHYVVRGPELTPYEGGYYHGKLIFPREFPFKPPSIYMITPNGRFKCNTRLCLSITDFHPDTWNPAWSVSTILTGLLSFMVEKGPTLGSIETSEFTKRQLAAQSLAFNLKDKVFCELFPEVVEEMKQKQKAQEELSSRPPSLPLPDVVPDGDAHLGHNGHPLAHGPAAPLPGHARGLQQPPRNHGLLGGALANLFVIVGFAAFAYTVNSRSPRNRASRTHAGPGSPLCTALMTAAAPRGGAKAETKNWWDFLSIFPFLFLILSIFGGLISPFLEKFDTSCFGRILNQPLSNGVFFWGYFPAH</sequence>
<keyword evidence="9 14" id="KW-1133">Transmembrane helix</keyword>
<evidence type="ECO:0000256" key="6">
    <source>
        <dbReference type="ARBA" id="ARBA00022786"/>
    </source>
</evidence>
<dbReference type="SMART" id="SM00212">
    <property type="entry name" value="UBCc"/>
    <property type="match status" value="1"/>
</dbReference>
<feature type="domain" description="UBC core" evidence="15">
    <location>
        <begin position="12"/>
        <end position="162"/>
    </location>
</feature>
<dbReference type="Pfam" id="PF00179">
    <property type="entry name" value="UQ_con"/>
    <property type="match status" value="1"/>
</dbReference>
<evidence type="ECO:0000256" key="4">
    <source>
        <dbReference type="ARBA" id="ARBA00022692"/>
    </source>
</evidence>
<evidence type="ECO:0000256" key="1">
    <source>
        <dbReference type="ARBA" id="ARBA00004586"/>
    </source>
</evidence>
<dbReference type="GO" id="GO:0061631">
    <property type="term" value="F:ubiquitin conjugating enzyme activity"/>
    <property type="evidence" value="ECO:0007669"/>
    <property type="project" value="UniProtKB-EC"/>
</dbReference>
<dbReference type="AlphaFoldDB" id="A0A674GGV0"/>
<evidence type="ECO:0000313" key="17">
    <source>
        <dbReference type="Proteomes" id="UP000007754"/>
    </source>
</evidence>
<feature type="compositionally biased region" description="Low complexity" evidence="13">
    <location>
        <begin position="186"/>
        <end position="219"/>
    </location>
</feature>
<dbReference type="GeneTree" id="ENSGT00940000156173"/>
<dbReference type="Proteomes" id="UP000007754">
    <property type="component" value="Chromosome 21"/>
</dbReference>
<dbReference type="InterPro" id="IPR016135">
    <property type="entry name" value="UBQ-conjugating_enzyme/RWD"/>
</dbReference>
<dbReference type="GO" id="GO:0005789">
    <property type="term" value="C:endoplasmic reticulum membrane"/>
    <property type="evidence" value="ECO:0007669"/>
    <property type="project" value="UniProtKB-SubCell"/>
</dbReference>
<comment type="subcellular location">
    <subcellularLocation>
        <location evidence="1">Endoplasmic reticulum membrane</location>
    </subcellularLocation>
</comment>
<dbReference type="InterPro" id="IPR050113">
    <property type="entry name" value="Ub_conjugating_enzyme"/>
</dbReference>
<evidence type="ECO:0000256" key="7">
    <source>
        <dbReference type="ARBA" id="ARBA00022824"/>
    </source>
</evidence>
<evidence type="ECO:0000256" key="12">
    <source>
        <dbReference type="ARBA" id="ARBA00073320"/>
    </source>
</evidence>
<keyword evidence="3" id="KW-0808">Transferase</keyword>
<gene>
    <name evidence="16" type="primary">C1QTNF12</name>
</gene>
<keyword evidence="10 14" id="KW-0472">Membrane</keyword>
<dbReference type="InParanoid" id="A0A674GGV0"/>
<reference evidence="16 17" key="1">
    <citation type="journal article" date="2010" name="Nature">
        <title>The genome of a songbird.</title>
        <authorList>
            <person name="Warren W.C."/>
            <person name="Clayton D.F."/>
            <person name="Ellegren H."/>
            <person name="Arnold A.P."/>
            <person name="Hillier L.W."/>
            <person name="Kunstner A."/>
            <person name="Searle S."/>
            <person name="White S."/>
            <person name="Vilella A.J."/>
            <person name="Fairley S."/>
            <person name="Heger A."/>
            <person name="Kong L."/>
            <person name="Ponting C.P."/>
            <person name="Jarvis E.D."/>
            <person name="Mello C.V."/>
            <person name="Minx P."/>
            <person name="Lovell P."/>
            <person name="Velho T.A."/>
            <person name="Ferris M."/>
            <person name="Balakrishnan C.N."/>
            <person name="Sinha S."/>
            <person name="Blatti C."/>
            <person name="London S.E."/>
            <person name="Li Y."/>
            <person name="Lin Y.C."/>
            <person name="George J."/>
            <person name="Sweedler J."/>
            <person name="Southey B."/>
            <person name="Gunaratne P."/>
            <person name="Watson M."/>
            <person name="Nam K."/>
            <person name="Backstrom N."/>
            <person name="Smeds L."/>
            <person name="Nabholz B."/>
            <person name="Itoh Y."/>
            <person name="Whitney O."/>
            <person name="Pfenning A.R."/>
            <person name="Howard J."/>
            <person name="Volker M."/>
            <person name="Skinner B.M."/>
            <person name="Griffin D.K."/>
            <person name="Ye L."/>
            <person name="McLaren W.M."/>
            <person name="Flicek P."/>
            <person name="Quesada V."/>
            <person name="Velasco G."/>
            <person name="Lopez-Otin C."/>
            <person name="Puente X.S."/>
            <person name="Olender T."/>
            <person name="Lancet D."/>
            <person name="Smit A.F."/>
            <person name="Hubley R."/>
            <person name="Konkel M.K."/>
            <person name="Walker J.A."/>
            <person name="Batzer M.A."/>
            <person name="Gu W."/>
            <person name="Pollock D.D."/>
            <person name="Chen L."/>
            <person name="Cheng Z."/>
            <person name="Eichler E.E."/>
            <person name="Stapley J."/>
            <person name="Slate J."/>
            <person name="Ekblom R."/>
            <person name="Birkhead T."/>
            <person name="Burke T."/>
            <person name="Burt D."/>
            <person name="Scharff C."/>
            <person name="Adam I."/>
            <person name="Richard H."/>
            <person name="Sultan M."/>
            <person name="Soldatov A."/>
            <person name="Lehrach H."/>
            <person name="Edwards S.V."/>
            <person name="Yang S.P."/>
            <person name="Li X."/>
            <person name="Graves T."/>
            <person name="Fulton L."/>
            <person name="Nelson J."/>
            <person name="Chinwalla A."/>
            <person name="Hou S."/>
            <person name="Mardis E.R."/>
            <person name="Wilson R.K."/>
        </authorList>
    </citation>
    <scope>NUCLEOTIDE SEQUENCE [LARGE SCALE GENOMIC DNA]</scope>
</reference>
<evidence type="ECO:0000313" key="16">
    <source>
        <dbReference type="Ensembl" id="ENSTGUP00000021741.1"/>
    </source>
</evidence>
<accession>A0A674GGV0</accession>
<dbReference type="Gene3D" id="3.10.110.10">
    <property type="entry name" value="Ubiquitin Conjugating Enzyme"/>
    <property type="match status" value="1"/>
</dbReference>
<dbReference type="GO" id="GO:0006511">
    <property type="term" value="P:ubiquitin-dependent protein catabolic process"/>
    <property type="evidence" value="ECO:0007669"/>
    <property type="project" value="Ensembl"/>
</dbReference>
<evidence type="ECO:0000256" key="10">
    <source>
        <dbReference type="ARBA" id="ARBA00023136"/>
    </source>
</evidence>
<evidence type="ECO:0000256" key="3">
    <source>
        <dbReference type="ARBA" id="ARBA00022679"/>
    </source>
</evidence>
<keyword evidence="17" id="KW-1185">Reference proteome</keyword>
<proteinExistence type="predicted"/>
<reference evidence="16" key="3">
    <citation type="submission" date="2025-09" db="UniProtKB">
        <authorList>
            <consortium name="Ensembl"/>
        </authorList>
    </citation>
    <scope>IDENTIFICATION</scope>
</reference>
<dbReference type="GO" id="GO:0036503">
    <property type="term" value="P:ERAD pathway"/>
    <property type="evidence" value="ECO:0007669"/>
    <property type="project" value="Ensembl"/>
</dbReference>
<dbReference type="SUPFAM" id="SSF54495">
    <property type="entry name" value="UBC-like"/>
    <property type="match status" value="1"/>
</dbReference>
<keyword evidence="7" id="KW-0256">Endoplasmic reticulum</keyword>
<comment type="function">
    <text evidence="11">Catalyzes the covalent attachment of ubiquitin to other proteins. Seems to function in the selective degradation of misfolded membrane proteins from the endoplasmic reticulum (ERAD). In cooperation with the GATOR2 complex, catalyzes 'Lys-6'-linked ubiquitination of NPRL2.</text>
</comment>
<dbReference type="EC" id="2.3.2.23" evidence="2"/>
<dbReference type="PANTHER" id="PTHR24067">
    <property type="entry name" value="UBIQUITIN-CONJUGATING ENZYME E2"/>
    <property type="match status" value="1"/>
</dbReference>
<dbReference type="GO" id="GO:0085020">
    <property type="term" value="P:protein K6-linked ubiquitination"/>
    <property type="evidence" value="ECO:0007669"/>
    <property type="project" value="Ensembl"/>
</dbReference>
<feature type="region of interest" description="Disordered" evidence="13">
    <location>
        <begin position="171"/>
        <end position="223"/>
    </location>
</feature>
<keyword evidence="5" id="KW-0547">Nucleotide-binding</keyword>
<evidence type="ECO:0000256" key="8">
    <source>
        <dbReference type="ARBA" id="ARBA00022840"/>
    </source>
</evidence>
<evidence type="ECO:0000259" key="15">
    <source>
        <dbReference type="PROSITE" id="PS50127"/>
    </source>
</evidence>
<reference evidence="16" key="2">
    <citation type="submission" date="2025-08" db="UniProtKB">
        <authorList>
            <consortium name="Ensembl"/>
        </authorList>
    </citation>
    <scope>IDENTIFICATION</scope>
</reference>
<dbReference type="FunFam" id="3.10.110.10:FF:000023">
    <property type="entry name" value="Ubiquitin-conjugating enzyme E2 J2"/>
    <property type="match status" value="1"/>
</dbReference>
<evidence type="ECO:0000256" key="5">
    <source>
        <dbReference type="ARBA" id="ARBA00022741"/>
    </source>
</evidence>
<evidence type="ECO:0000256" key="13">
    <source>
        <dbReference type="SAM" id="MobiDB-lite"/>
    </source>
</evidence>
<evidence type="ECO:0000256" key="14">
    <source>
        <dbReference type="SAM" id="Phobius"/>
    </source>
</evidence>
<dbReference type="GO" id="GO:0000151">
    <property type="term" value="C:ubiquitin ligase complex"/>
    <property type="evidence" value="ECO:0007669"/>
    <property type="project" value="Ensembl"/>
</dbReference>
<dbReference type="Ensembl" id="ENSTGUT00000039258.1">
    <property type="protein sequence ID" value="ENSTGUP00000021741.1"/>
    <property type="gene ID" value="ENSTGUG00000004086.2"/>
</dbReference>
<name>A0A674GGV0_TAEGU</name>
<evidence type="ECO:0000256" key="11">
    <source>
        <dbReference type="ARBA" id="ARBA00054775"/>
    </source>
</evidence>
<dbReference type="GO" id="GO:0031625">
    <property type="term" value="F:ubiquitin protein ligase binding"/>
    <property type="evidence" value="ECO:0007669"/>
    <property type="project" value="Ensembl"/>
</dbReference>
<organism evidence="16 17">
    <name type="scientific">Taeniopygia guttata</name>
    <name type="common">Zebra finch</name>
    <name type="synonym">Poephila guttata</name>
    <dbReference type="NCBI Taxonomy" id="59729"/>
    <lineage>
        <taxon>Eukaryota</taxon>
        <taxon>Metazoa</taxon>
        <taxon>Chordata</taxon>
        <taxon>Craniata</taxon>
        <taxon>Vertebrata</taxon>
        <taxon>Euteleostomi</taxon>
        <taxon>Archelosauria</taxon>
        <taxon>Archosauria</taxon>
        <taxon>Dinosauria</taxon>
        <taxon>Saurischia</taxon>
        <taxon>Theropoda</taxon>
        <taxon>Coelurosauria</taxon>
        <taxon>Aves</taxon>
        <taxon>Neognathae</taxon>
        <taxon>Neoaves</taxon>
        <taxon>Telluraves</taxon>
        <taxon>Australaves</taxon>
        <taxon>Passeriformes</taxon>
        <taxon>Passeroidea</taxon>
        <taxon>Estrildidae</taxon>
        <taxon>Estrildinae</taxon>
        <taxon>Taeniopygia</taxon>
    </lineage>
</organism>
<protein>
    <recommendedName>
        <fullName evidence="12">Ubiquitin-conjugating enzyme E2 J2</fullName>
        <ecNumber evidence="2">2.3.2.23</ecNumber>
    </recommendedName>
</protein>
<dbReference type="PROSITE" id="PS50127">
    <property type="entry name" value="UBC_2"/>
    <property type="match status" value="1"/>
</dbReference>
<feature type="transmembrane region" description="Helical" evidence="14">
    <location>
        <begin position="227"/>
        <end position="247"/>
    </location>
</feature>